<sequence length="86" mass="9285">MLMNDKIMLEVSLPATHKSYDLWTPIQLTVGQASALIAEILQSREPDRYSAQGDIALMDKGTGALLNPNCKIQDSGLVTGSQVVLV</sequence>
<evidence type="ECO:0000313" key="1">
    <source>
        <dbReference type="EMBL" id="BDR52720.1"/>
    </source>
</evidence>
<organism evidence="1 2">
    <name type="scientific">Bombiscardovia nodaiensis</name>
    <dbReference type="NCBI Taxonomy" id="2932181"/>
    <lineage>
        <taxon>Bacteria</taxon>
        <taxon>Bacillati</taxon>
        <taxon>Actinomycetota</taxon>
        <taxon>Actinomycetes</taxon>
        <taxon>Bifidobacteriales</taxon>
        <taxon>Bifidobacteriaceae</taxon>
        <taxon>Bombiscardovia</taxon>
    </lineage>
</organism>
<proteinExistence type="predicted"/>
<evidence type="ECO:0008006" key="3">
    <source>
        <dbReference type="Google" id="ProtNLM"/>
    </source>
</evidence>
<name>A0ABM8B783_9BIFI</name>
<dbReference type="Proteomes" id="UP001321766">
    <property type="component" value="Chromosome"/>
</dbReference>
<keyword evidence="2" id="KW-1185">Reference proteome</keyword>
<evidence type="ECO:0000313" key="2">
    <source>
        <dbReference type="Proteomes" id="UP001321766"/>
    </source>
</evidence>
<gene>
    <name evidence="1" type="ORF">KIM372_06270</name>
</gene>
<accession>A0ABM8B783</accession>
<reference evidence="1 2" key="1">
    <citation type="journal article" date="2023" name="Microbiol. Spectr.">
        <title>Symbiosis of Carpenter Bees with Uncharacterized Lactic Acid Bacteria Showing NAD Auxotrophy.</title>
        <authorList>
            <person name="Kawasaki S."/>
            <person name="Ozawa K."/>
            <person name="Mori T."/>
            <person name="Yamamoto A."/>
            <person name="Ito M."/>
            <person name="Ohkuma M."/>
            <person name="Sakamoto M."/>
            <person name="Matsutani M."/>
        </authorList>
    </citation>
    <scope>NUCLEOTIDE SEQUENCE [LARGE SCALE GENOMIC DNA]</scope>
    <source>
        <strain evidence="1 2">Kim37-2</strain>
    </source>
</reference>
<dbReference type="EMBL" id="AP026798">
    <property type="protein sequence ID" value="BDR52720.1"/>
    <property type="molecule type" value="Genomic_DNA"/>
</dbReference>
<protein>
    <recommendedName>
        <fullName evidence="3">Ubiquitin-like domain-containing protein</fullName>
    </recommendedName>
</protein>